<accession>A0A5R9IGX9</accession>
<organism evidence="1 2">
    <name type="scientific">Thalassotalea litorea</name>
    <dbReference type="NCBI Taxonomy" id="2020715"/>
    <lineage>
        <taxon>Bacteria</taxon>
        <taxon>Pseudomonadati</taxon>
        <taxon>Pseudomonadota</taxon>
        <taxon>Gammaproteobacteria</taxon>
        <taxon>Alteromonadales</taxon>
        <taxon>Colwelliaceae</taxon>
        <taxon>Thalassotalea</taxon>
    </lineage>
</organism>
<evidence type="ECO:0008006" key="3">
    <source>
        <dbReference type="Google" id="ProtNLM"/>
    </source>
</evidence>
<proteinExistence type="predicted"/>
<reference evidence="1 2" key="1">
    <citation type="submission" date="2019-05" db="EMBL/GenBank/DDBJ databases">
        <title>Genome sequences of Thalassotalea litorea 1K03283.</title>
        <authorList>
            <person name="Zhang D."/>
        </authorList>
    </citation>
    <scope>NUCLEOTIDE SEQUENCE [LARGE SCALE GENOMIC DNA]</scope>
    <source>
        <strain evidence="1 2">MCCC 1K03283</strain>
    </source>
</reference>
<evidence type="ECO:0000313" key="2">
    <source>
        <dbReference type="Proteomes" id="UP000307790"/>
    </source>
</evidence>
<evidence type="ECO:0000313" key="1">
    <source>
        <dbReference type="EMBL" id="TLU61814.1"/>
    </source>
</evidence>
<dbReference type="RefSeq" id="WP_138320580.1">
    <property type="nucleotide sequence ID" value="NZ_VCBC01000014.1"/>
</dbReference>
<keyword evidence="2" id="KW-1185">Reference proteome</keyword>
<dbReference type="AlphaFoldDB" id="A0A5R9IGX9"/>
<name>A0A5R9IGX9_9GAMM</name>
<gene>
    <name evidence="1" type="ORF">FE810_13415</name>
</gene>
<dbReference type="EMBL" id="VCBC01000014">
    <property type="protein sequence ID" value="TLU61814.1"/>
    <property type="molecule type" value="Genomic_DNA"/>
</dbReference>
<dbReference type="Proteomes" id="UP000307790">
    <property type="component" value="Unassembled WGS sequence"/>
</dbReference>
<protein>
    <recommendedName>
        <fullName evidence="3">DUF4194 domain-containing protein</fullName>
    </recommendedName>
</protein>
<comment type="caution">
    <text evidence="1">The sequence shown here is derived from an EMBL/GenBank/DDBJ whole genome shotgun (WGS) entry which is preliminary data.</text>
</comment>
<dbReference type="OrthoDB" id="8565179at2"/>
<sequence length="211" mass="23763">MISMHGQVMEKLLQGEFICTVSDEVAFGFLQQAEAADKIEAQLNQMNRTLVSANDGQVFYCGYQTLGDNERKHLSEQFKDIGGALLPLVEWLVLVQEAQGDKALLTAGKVIRLQELQLVIEDTPAFSEQLQKIARYSLFNSTSISSDGQLKQIFKRLLDLGYLLKPNKDKQIFIATGKVDYLFDVIRFIDENEKLALAEQSKVETEQGELL</sequence>